<name>A0A1Y2CY56_9FUNG</name>
<dbReference type="InterPro" id="IPR006016">
    <property type="entry name" value="UspA"/>
</dbReference>
<dbReference type="PANTHER" id="PTHR31964">
    <property type="entry name" value="ADENINE NUCLEOTIDE ALPHA HYDROLASES-LIKE SUPERFAMILY PROTEIN"/>
    <property type="match status" value="1"/>
</dbReference>
<dbReference type="AlphaFoldDB" id="A0A1Y2CY56"/>
<dbReference type="InterPro" id="IPR006015">
    <property type="entry name" value="Universal_stress_UspA"/>
</dbReference>
<comment type="caution">
    <text evidence="2">The sequence shown here is derived from an EMBL/GenBank/DDBJ whole genome shotgun (WGS) entry which is preliminary data.</text>
</comment>
<dbReference type="STRING" id="329046.A0A1Y2CY56"/>
<dbReference type="EMBL" id="MCGO01000004">
    <property type="protein sequence ID" value="ORY51962.1"/>
    <property type="molecule type" value="Genomic_DNA"/>
</dbReference>
<proteinExistence type="predicted"/>
<keyword evidence="2" id="KW-0378">Hydrolase</keyword>
<dbReference type="Gene3D" id="3.40.50.620">
    <property type="entry name" value="HUPs"/>
    <property type="match status" value="1"/>
</dbReference>
<reference evidence="2 3" key="1">
    <citation type="submission" date="2016-07" db="EMBL/GenBank/DDBJ databases">
        <title>Pervasive Adenine N6-methylation of Active Genes in Fungi.</title>
        <authorList>
            <consortium name="DOE Joint Genome Institute"/>
            <person name="Mondo S.J."/>
            <person name="Dannebaum R.O."/>
            <person name="Kuo R.C."/>
            <person name="Labutti K."/>
            <person name="Haridas S."/>
            <person name="Kuo A."/>
            <person name="Salamov A."/>
            <person name="Ahrendt S.R."/>
            <person name="Lipzen A."/>
            <person name="Sullivan W."/>
            <person name="Andreopoulos W.B."/>
            <person name="Clum A."/>
            <person name="Lindquist E."/>
            <person name="Daum C."/>
            <person name="Ramamoorthy G.K."/>
            <person name="Gryganskyi A."/>
            <person name="Culley D."/>
            <person name="Magnuson J.K."/>
            <person name="James T.Y."/>
            <person name="O'Malley M.A."/>
            <person name="Stajich J.E."/>
            <person name="Spatafora J.W."/>
            <person name="Visel A."/>
            <person name="Grigoriev I.V."/>
        </authorList>
    </citation>
    <scope>NUCLEOTIDE SEQUENCE [LARGE SCALE GENOMIC DNA]</scope>
    <source>
        <strain evidence="2 3">JEL800</strain>
    </source>
</reference>
<dbReference type="Pfam" id="PF00582">
    <property type="entry name" value="Usp"/>
    <property type="match status" value="1"/>
</dbReference>
<dbReference type="SUPFAM" id="SSF52402">
    <property type="entry name" value="Adenine nucleotide alpha hydrolases-like"/>
    <property type="match status" value="1"/>
</dbReference>
<dbReference type="PANTHER" id="PTHR31964:SF113">
    <property type="entry name" value="USPA DOMAIN-CONTAINING PROTEIN"/>
    <property type="match status" value="1"/>
</dbReference>
<dbReference type="OrthoDB" id="843225at2759"/>
<evidence type="ECO:0000313" key="3">
    <source>
        <dbReference type="Proteomes" id="UP000193642"/>
    </source>
</evidence>
<evidence type="ECO:0000313" key="2">
    <source>
        <dbReference type="EMBL" id="ORY51962.1"/>
    </source>
</evidence>
<dbReference type="GO" id="GO:0016787">
    <property type="term" value="F:hydrolase activity"/>
    <property type="evidence" value="ECO:0007669"/>
    <property type="project" value="UniProtKB-KW"/>
</dbReference>
<sequence length="177" mass="19498">MSATTEVTAIHEDVVQPHEDHKNPERFIAIALDASKNSEYAFDWAIKNLIRAETDQIILINVRPAVTLPVVYGPVYVDLTKESEALEAANREASHELLRSYAAKLPAHKYNIRGVALRGDPRDEISAKVAELKVDMLVIGSRGLGGFKKALLGSVSDYLIHHLTVPVIVSRPPEIEA</sequence>
<feature type="domain" description="UspA" evidence="1">
    <location>
        <begin position="28"/>
        <end position="171"/>
    </location>
</feature>
<dbReference type="CDD" id="cd23659">
    <property type="entry name" value="USP_At3g01520-like"/>
    <property type="match status" value="1"/>
</dbReference>
<organism evidence="2 3">
    <name type="scientific">Rhizoclosmatium globosum</name>
    <dbReference type="NCBI Taxonomy" id="329046"/>
    <lineage>
        <taxon>Eukaryota</taxon>
        <taxon>Fungi</taxon>
        <taxon>Fungi incertae sedis</taxon>
        <taxon>Chytridiomycota</taxon>
        <taxon>Chytridiomycota incertae sedis</taxon>
        <taxon>Chytridiomycetes</taxon>
        <taxon>Chytridiales</taxon>
        <taxon>Chytriomycetaceae</taxon>
        <taxon>Rhizoclosmatium</taxon>
    </lineage>
</organism>
<protein>
    <submittedName>
        <fullName evidence="2">Adenine nucleotide alpha hydrolases-like protein</fullName>
    </submittedName>
</protein>
<dbReference type="InterPro" id="IPR014729">
    <property type="entry name" value="Rossmann-like_a/b/a_fold"/>
</dbReference>
<keyword evidence="3" id="KW-1185">Reference proteome</keyword>
<dbReference type="Proteomes" id="UP000193642">
    <property type="component" value="Unassembled WGS sequence"/>
</dbReference>
<dbReference type="PRINTS" id="PR01438">
    <property type="entry name" value="UNVRSLSTRESS"/>
</dbReference>
<evidence type="ECO:0000259" key="1">
    <source>
        <dbReference type="Pfam" id="PF00582"/>
    </source>
</evidence>
<gene>
    <name evidence="2" type="ORF">BCR33DRAFT_712168</name>
</gene>
<accession>A0A1Y2CY56</accession>